<evidence type="ECO:0008006" key="4">
    <source>
        <dbReference type="Google" id="ProtNLM"/>
    </source>
</evidence>
<organism evidence="2 3">
    <name type="scientific">Alteromonas macleodii</name>
    <name type="common">Pseudoalteromonas macleodii</name>
    <dbReference type="NCBI Taxonomy" id="28108"/>
    <lineage>
        <taxon>Bacteria</taxon>
        <taxon>Pseudomonadati</taxon>
        <taxon>Pseudomonadota</taxon>
        <taxon>Gammaproteobacteria</taxon>
        <taxon>Alteromonadales</taxon>
        <taxon>Alteromonadaceae</taxon>
        <taxon>Alteromonas/Salinimonas group</taxon>
        <taxon>Alteromonas</taxon>
    </lineage>
</organism>
<proteinExistence type="predicted"/>
<gene>
    <name evidence="2" type="ORF">AVL55_00190</name>
</gene>
<evidence type="ECO:0000313" key="3">
    <source>
        <dbReference type="Proteomes" id="UP000063991"/>
    </source>
</evidence>
<dbReference type="RefSeq" id="WP_061093866.1">
    <property type="nucleotide sequence ID" value="NZ_CP014323.1"/>
</dbReference>
<feature type="chain" id="PRO_5007272258" description="Solute-binding protein family 3/N-terminal domain-containing protein" evidence="1">
    <location>
        <begin position="31"/>
        <end position="276"/>
    </location>
</feature>
<protein>
    <recommendedName>
        <fullName evidence="4">Solute-binding protein family 3/N-terminal domain-containing protein</fullName>
    </recommendedName>
</protein>
<sequence length="276" mass="31226">MKRFGNSIRRFVQMAVLPVTCTLSSPFISADTYIVGAQNIEYYPYYNFSSDHEKGLAWAILEAFSKQSGHRFVYLSMPVKRLQIELKKGNVDFVFPDNARWYDQITHSLNKVYSEPLAETFAVTLVKTDNLGKGITHITKLATPDGFSPVKWEQQIKNGTVKVTGVNSIYDGLNLLQSDNVDALDVEYNAAKNVARRFPQMGPFAADLTLPHNVVSFSLSTLRHPEIIAELNTFILSESESINKIKAKYGIEDTKQLIERLMEEQHVSADTRWTPL</sequence>
<dbReference type="AlphaFoldDB" id="A0A126PUM5"/>
<evidence type="ECO:0000256" key="1">
    <source>
        <dbReference type="SAM" id="SignalP"/>
    </source>
</evidence>
<accession>A0A126PUM5</accession>
<dbReference type="Proteomes" id="UP000063991">
    <property type="component" value="Chromosome"/>
</dbReference>
<keyword evidence="1" id="KW-0732">Signal</keyword>
<dbReference type="SUPFAM" id="SSF53850">
    <property type="entry name" value="Periplasmic binding protein-like II"/>
    <property type="match status" value="1"/>
</dbReference>
<dbReference type="Gene3D" id="3.40.190.10">
    <property type="entry name" value="Periplasmic binding protein-like II"/>
    <property type="match status" value="2"/>
</dbReference>
<reference evidence="2 3" key="1">
    <citation type="submission" date="2015-12" db="EMBL/GenBank/DDBJ databases">
        <authorList>
            <person name="Shamseldin A."/>
            <person name="Moawad H."/>
            <person name="Abd El-Rahim W.M."/>
            <person name="Sadowsky M.J."/>
        </authorList>
    </citation>
    <scope>NUCLEOTIDE SEQUENCE [LARGE SCALE GENOMIC DNA]</scope>
    <source>
        <strain evidence="2 3">D7</strain>
    </source>
</reference>
<evidence type="ECO:0000313" key="2">
    <source>
        <dbReference type="EMBL" id="AMJ96731.1"/>
    </source>
</evidence>
<name>A0A126PUM5_ALTMA</name>
<dbReference type="OrthoDB" id="5416480at2"/>
<feature type="signal peptide" evidence="1">
    <location>
        <begin position="1"/>
        <end position="30"/>
    </location>
</feature>
<dbReference type="EMBL" id="CP014323">
    <property type="protein sequence ID" value="AMJ96731.1"/>
    <property type="molecule type" value="Genomic_DNA"/>
</dbReference>